<name>A0A9W8E676_9FUNG</name>
<dbReference type="AlphaFoldDB" id="A0A9W8E676"/>
<evidence type="ECO:0000313" key="1">
    <source>
        <dbReference type="EMBL" id="KAJ1962423.1"/>
    </source>
</evidence>
<gene>
    <name evidence="1" type="ORF">IWQ62_003535</name>
</gene>
<feature type="non-terminal residue" evidence="1">
    <location>
        <position position="85"/>
    </location>
</feature>
<reference evidence="1" key="1">
    <citation type="submission" date="2022-07" db="EMBL/GenBank/DDBJ databases">
        <title>Phylogenomic reconstructions and comparative analyses of Kickxellomycotina fungi.</title>
        <authorList>
            <person name="Reynolds N.K."/>
            <person name="Stajich J.E."/>
            <person name="Barry K."/>
            <person name="Grigoriev I.V."/>
            <person name="Crous P."/>
            <person name="Smith M.E."/>
        </authorList>
    </citation>
    <scope>NUCLEOTIDE SEQUENCE</scope>
    <source>
        <strain evidence="1">RSA 1196</strain>
    </source>
</reference>
<keyword evidence="2" id="KW-1185">Reference proteome</keyword>
<dbReference type="Proteomes" id="UP001150925">
    <property type="component" value="Unassembled WGS sequence"/>
</dbReference>
<protein>
    <submittedName>
        <fullName evidence="1">Uncharacterized protein</fullName>
    </submittedName>
</protein>
<organism evidence="1 2">
    <name type="scientific">Dispira parvispora</name>
    <dbReference type="NCBI Taxonomy" id="1520584"/>
    <lineage>
        <taxon>Eukaryota</taxon>
        <taxon>Fungi</taxon>
        <taxon>Fungi incertae sedis</taxon>
        <taxon>Zoopagomycota</taxon>
        <taxon>Kickxellomycotina</taxon>
        <taxon>Dimargaritomycetes</taxon>
        <taxon>Dimargaritales</taxon>
        <taxon>Dimargaritaceae</taxon>
        <taxon>Dispira</taxon>
    </lineage>
</organism>
<comment type="caution">
    <text evidence="1">The sequence shown here is derived from an EMBL/GenBank/DDBJ whole genome shotgun (WGS) entry which is preliminary data.</text>
</comment>
<proteinExistence type="predicted"/>
<sequence length="85" mass="9594">MLAHYTARSLLQGRCAQRLPLAVTHHGLASATLGPRSWRLRRTPTLLTSHALHTLGKTLPTSACHPLRRSYALFNGVWNRRSREQ</sequence>
<evidence type="ECO:0000313" key="2">
    <source>
        <dbReference type="Proteomes" id="UP001150925"/>
    </source>
</evidence>
<dbReference type="EMBL" id="JANBPY010000966">
    <property type="protein sequence ID" value="KAJ1962423.1"/>
    <property type="molecule type" value="Genomic_DNA"/>
</dbReference>
<accession>A0A9W8E676</accession>